<dbReference type="GO" id="GO:0009507">
    <property type="term" value="C:chloroplast"/>
    <property type="evidence" value="ECO:0007669"/>
    <property type="project" value="UniProtKB-ARBA"/>
</dbReference>
<organism evidence="2 3">
    <name type="scientific">Cinnamomum micranthum f. kanehirae</name>
    <dbReference type="NCBI Taxonomy" id="337451"/>
    <lineage>
        <taxon>Eukaryota</taxon>
        <taxon>Viridiplantae</taxon>
        <taxon>Streptophyta</taxon>
        <taxon>Embryophyta</taxon>
        <taxon>Tracheophyta</taxon>
        <taxon>Spermatophyta</taxon>
        <taxon>Magnoliopsida</taxon>
        <taxon>Magnoliidae</taxon>
        <taxon>Laurales</taxon>
        <taxon>Lauraceae</taxon>
        <taxon>Cinnamomum</taxon>
    </lineage>
</organism>
<keyword evidence="3" id="KW-1185">Reference proteome</keyword>
<dbReference type="OrthoDB" id="531008at2759"/>
<evidence type="ECO:0000313" key="2">
    <source>
        <dbReference type="EMBL" id="RWR83419.1"/>
    </source>
</evidence>
<dbReference type="STRING" id="337451.A0A3S3MGT8"/>
<comment type="caution">
    <text evidence="2">The sequence shown here is derived from an EMBL/GenBank/DDBJ whole genome shotgun (WGS) entry which is preliminary data.</text>
</comment>
<name>A0A3S3MGT8_9MAGN</name>
<accession>A0A3S3MGT8</accession>
<sequence>MEMEILMTMDSKMFCRGRSFVSQHSRKDALGVLQKNPFNVPYGKLWKAPRRIVFVGCAFTEVPQIHLSCVKNPIHQLVPRQSFWRIFAMSIDLEEEPSLLSKGDNLSDNDEVNPTDSSEKFVSQHLDSHELKSLLADSERSKLVKKLSEANQYNRFLKRQLQFNEDTLINFKSELAVLELELQTSVGLAEEVAKSGTYQGSRKINGKYVPSYLLSRLEEHISGAAIHRRLKEQIKGIDAVKVRDVELFWYGMAEIVQVMGSFDGWSHGEHMSPEYQGGFTKFSTVLKLRPGRYEIKFLEDGEWHLSPELPIIGEGLMQNNLLIVE</sequence>
<dbReference type="InterPro" id="IPR032640">
    <property type="entry name" value="AMPK1_CBM"/>
</dbReference>
<protein>
    <submittedName>
        <fullName evidence="2">Protein PTST, chloroplastic</fullName>
    </submittedName>
</protein>
<dbReference type="InterPro" id="IPR014756">
    <property type="entry name" value="Ig_E-set"/>
</dbReference>
<dbReference type="AlphaFoldDB" id="A0A3S3MGT8"/>
<dbReference type="EMBL" id="QPKB01000004">
    <property type="protein sequence ID" value="RWR83419.1"/>
    <property type="molecule type" value="Genomic_DNA"/>
</dbReference>
<dbReference type="Gene3D" id="2.60.40.10">
    <property type="entry name" value="Immunoglobulins"/>
    <property type="match status" value="1"/>
</dbReference>
<dbReference type="Proteomes" id="UP000283530">
    <property type="component" value="Unassembled WGS sequence"/>
</dbReference>
<dbReference type="PANTHER" id="PTHR47342">
    <property type="entry name" value="PROTEIN PTST, CHLOROPLASTIC"/>
    <property type="match status" value="1"/>
</dbReference>
<feature type="domain" description="AMP-activated protein kinase glycogen-binding" evidence="1">
    <location>
        <begin position="245"/>
        <end position="314"/>
    </location>
</feature>
<dbReference type="InterPro" id="IPR013783">
    <property type="entry name" value="Ig-like_fold"/>
</dbReference>
<evidence type="ECO:0000313" key="3">
    <source>
        <dbReference type="Proteomes" id="UP000283530"/>
    </source>
</evidence>
<dbReference type="PANTHER" id="PTHR47342:SF1">
    <property type="entry name" value="PROTEIN PTST, CHLOROPLASTIC"/>
    <property type="match status" value="1"/>
</dbReference>
<reference evidence="2 3" key="1">
    <citation type="journal article" date="2019" name="Nat. Plants">
        <title>Stout camphor tree genome fills gaps in understanding of flowering plant genome evolution.</title>
        <authorList>
            <person name="Chaw S.M."/>
            <person name="Liu Y.C."/>
            <person name="Wu Y.W."/>
            <person name="Wang H.Y."/>
            <person name="Lin C.I."/>
            <person name="Wu C.S."/>
            <person name="Ke H.M."/>
            <person name="Chang L.Y."/>
            <person name="Hsu C.Y."/>
            <person name="Yang H.T."/>
            <person name="Sudianto E."/>
            <person name="Hsu M.H."/>
            <person name="Wu K.P."/>
            <person name="Wang L.N."/>
            <person name="Leebens-Mack J.H."/>
            <person name="Tsai I.J."/>
        </authorList>
    </citation>
    <scope>NUCLEOTIDE SEQUENCE [LARGE SCALE GENOMIC DNA]</scope>
    <source>
        <strain evidence="3">cv. Chaw 1501</strain>
        <tissue evidence="2">Young leaves</tissue>
    </source>
</reference>
<evidence type="ECO:0000259" key="1">
    <source>
        <dbReference type="Pfam" id="PF16561"/>
    </source>
</evidence>
<dbReference type="SUPFAM" id="SSF81296">
    <property type="entry name" value="E set domains"/>
    <property type="match status" value="1"/>
</dbReference>
<gene>
    <name evidence="2" type="ORF">CKAN_01217300</name>
</gene>
<proteinExistence type="predicted"/>
<dbReference type="Pfam" id="PF16561">
    <property type="entry name" value="AMPK1_CBM"/>
    <property type="match status" value="1"/>
</dbReference>
<dbReference type="CDD" id="cd02859">
    <property type="entry name" value="E_set_AMPKbeta_like_N"/>
    <property type="match status" value="1"/>
</dbReference>